<name>A0A0F9AV70_9ZZZZ</name>
<gene>
    <name evidence="2" type="ORF">LCGC14_2526820</name>
</gene>
<dbReference type="InterPro" id="IPR036812">
    <property type="entry name" value="NAD(P)_OxRdtase_dom_sf"/>
</dbReference>
<dbReference type="SUPFAM" id="SSF51430">
    <property type="entry name" value="NAD(P)-linked oxidoreductase"/>
    <property type="match status" value="1"/>
</dbReference>
<feature type="non-terminal residue" evidence="2">
    <location>
        <position position="1"/>
    </location>
</feature>
<dbReference type="AlphaFoldDB" id="A0A0F9AV70"/>
<protein>
    <submittedName>
        <fullName evidence="2">Uncharacterized protein</fullName>
    </submittedName>
</protein>
<organism evidence="2">
    <name type="scientific">marine sediment metagenome</name>
    <dbReference type="NCBI Taxonomy" id="412755"/>
    <lineage>
        <taxon>unclassified sequences</taxon>
        <taxon>metagenomes</taxon>
        <taxon>ecological metagenomes</taxon>
    </lineage>
</organism>
<sequence>TGERVWNGSENEGNKEGASASAEGYGNSEQVVGKAIEGIRSEVFIGTKFDEPVVIDPELYGLDKRTFFERKMEPNSVIFELRKVQYQ</sequence>
<proteinExistence type="predicted"/>
<evidence type="ECO:0000313" key="2">
    <source>
        <dbReference type="EMBL" id="KKL13330.1"/>
    </source>
</evidence>
<comment type="caution">
    <text evidence="2">The sequence shown here is derived from an EMBL/GenBank/DDBJ whole genome shotgun (WGS) entry which is preliminary data.</text>
</comment>
<evidence type="ECO:0000256" key="1">
    <source>
        <dbReference type="SAM" id="MobiDB-lite"/>
    </source>
</evidence>
<reference evidence="2" key="1">
    <citation type="journal article" date="2015" name="Nature">
        <title>Complex archaea that bridge the gap between prokaryotes and eukaryotes.</title>
        <authorList>
            <person name="Spang A."/>
            <person name="Saw J.H."/>
            <person name="Jorgensen S.L."/>
            <person name="Zaremba-Niedzwiedzka K."/>
            <person name="Martijn J."/>
            <person name="Lind A.E."/>
            <person name="van Eijk R."/>
            <person name="Schleper C."/>
            <person name="Guy L."/>
            <person name="Ettema T.J."/>
        </authorList>
    </citation>
    <scope>NUCLEOTIDE SEQUENCE</scope>
</reference>
<dbReference type="Gene3D" id="3.20.20.100">
    <property type="entry name" value="NADP-dependent oxidoreductase domain"/>
    <property type="match status" value="1"/>
</dbReference>
<feature type="region of interest" description="Disordered" evidence="1">
    <location>
        <begin position="1"/>
        <end position="24"/>
    </location>
</feature>
<dbReference type="EMBL" id="LAZR01040899">
    <property type="protein sequence ID" value="KKL13330.1"/>
    <property type="molecule type" value="Genomic_DNA"/>
</dbReference>
<accession>A0A0F9AV70</accession>